<dbReference type="Pfam" id="PF07589">
    <property type="entry name" value="PEP-CTERM"/>
    <property type="match status" value="1"/>
</dbReference>
<keyword evidence="3" id="KW-1185">Reference proteome</keyword>
<dbReference type="KEGG" id="rdp:RD2015_1119"/>
<dbReference type="AlphaFoldDB" id="A0A0U3MDR2"/>
<evidence type="ECO:0000313" key="2">
    <source>
        <dbReference type="EMBL" id="ALV05612.1"/>
    </source>
</evidence>
<dbReference type="EMBL" id="CP013729">
    <property type="protein sequence ID" value="ALV05612.1"/>
    <property type="molecule type" value="Genomic_DNA"/>
</dbReference>
<reference evidence="2 3" key="1">
    <citation type="submission" date="2015-12" db="EMBL/GenBank/DDBJ databases">
        <title>Complete genome of Roseateles depolymerans KCTC 42856.</title>
        <authorList>
            <person name="Kim K.M."/>
        </authorList>
    </citation>
    <scope>NUCLEOTIDE SEQUENCE [LARGE SCALE GENOMIC DNA]</scope>
    <source>
        <strain evidence="2 3">KCTC 42856</strain>
    </source>
</reference>
<accession>A0A0U3MDR2</accession>
<proteinExistence type="predicted"/>
<organism evidence="2 3">
    <name type="scientific">Roseateles depolymerans</name>
    <dbReference type="NCBI Taxonomy" id="76731"/>
    <lineage>
        <taxon>Bacteria</taxon>
        <taxon>Pseudomonadati</taxon>
        <taxon>Pseudomonadota</taxon>
        <taxon>Betaproteobacteria</taxon>
        <taxon>Burkholderiales</taxon>
        <taxon>Sphaerotilaceae</taxon>
        <taxon>Roseateles</taxon>
    </lineage>
</organism>
<protein>
    <recommendedName>
        <fullName evidence="1">Ice-binding protein C-terminal domain-containing protein</fullName>
    </recommendedName>
</protein>
<evidence type="ECO:0000313" key="3">
    <source>
        <dbReference type="Proteomes" id="UP000060699"/>
    </source>
</evidence>
<sequence length="384" mass="41825">MKTLNLELTRWQAQRILEALTELDQKWAHICQTSNDEDEVADDGNDLIELRMTLELVKTKAVDSDTALASIPRPQVKKRLAHDEPHPYPPESRGIHRPKLPLRSAILATEGETMNKSIAAALLALTLAVPAAAQTYELTFSGTFTKLWKGYSCDSCTDGFSEPILDVSIPFSGTLNLTLAAQPTVSVFDRPEHGPFPASHSVRSSLVNQSPNILAAPLDFDSRLTVAHGTVPASEYYQSTSATDFQKYEQSTTTGEVFNATRSLVLFRDDIWQGSTGISRVNFFDLSLNLAAATPGTFDAPMTSGSFIQTLQSLVGCVSCLYASNQSEYYTITHTYQAEASGTATLLSIRELASPVPEPSSMLLAACGVAAMAGLAWRRRRQQS</sequence>
<evidence type="ECO:0000259" key="1">
    <source>
        <dbReference type="Pfam" id="PF07589"/>
    </source>
</evidence>
<dbReference type="InterPro" id="IPR013424">
    <property type="entry name" value="Ice-binding_C"/>
</dbReference>
<gene>
    <name evidence="2" type="ORF">RD2015_1119</name>
</gene>
<feature type="domain" description="Ice-binding protein C-terminal" evidence="1">
    <location>
        <begin position="355"/>
        <end position="380"/>
    </location>
</feature>
<dbReference type="RefSeq" id="WP_116001621.1">
    <property type="nucleotide sequence ID" value="NZ_CP013729.1"/>
</dbReference>
<dbReference type="Proteomes" id="UP000060699">
    <property type="component" value="Chromosome"/>
</dbReference>
<name>A0A0U3MDR2_9BURK</name>